<reference evidence="3 4" key="1">
    <citation type="submission" date="2015-10" db="EMBL/GenBank/DDBJ databases">
        <authorList>
            <person name="Ju K.-S."/>
            <person name="Doroghazi J.R."/>
            <person name="Metcalf W.W."/>
        </authorList>
    </citation>
    <scope>NUCLEOTIDE SEQUENCE [LARGE SCALE GENOMIC DNA]</scope>
    <source>
        <strain evidence="3 4">NRRL B-24793</strain>
    </source>
</reference>
<dbReference type="EMBL" id="LMWI01000002">
    <property type="protein sequence ID" value="KUJ46559.1"/>
    <property type="molecule type" value="Genomic_DNA"/>
</dbReference>
<evidence type="ECO:0000313" key="3">
    <source>
        <dbReference type="EMBL" id="KUJ46559.1"/>
    </source>
</evidence>
<dbReference type="InterPro" id="IPR045179">
    <property type="entry name" value="YgfZ/GcvT"/>
</dbReference>
<sequence>MIDIAGAVAVESIDESSRDQPEPAHVAAGVRPVAAHYGDPMREQRLLDTEVGLVDRSHRGVIAVPGADRISWLHTLTTQHLAELGPWQGTELLVLSPNGHIEQHAMVAEDGDTTWLDTEPGATEGLLTYLEKMRFFSRVEPRDVTADQALLSLVGPRVAEALALLDVPTLNAPDVSGVPGPKFRSGEVPPRPTARYDVKPLPSGGWARRGPLGVDLLVPRTAMDQVVTRLRDGGVGVAGLWAYEAVRVAARRARVGVDTDHRTIAAEVDLIAPAVHLDKGCYRGQETVARVHNMGRPPRRLVLLHLDGVTTDQLPVAGTPVDLAGRTVGFVGTAVHHHELGQVALAVIKRSVPDDAVLRVGESAAAIDRE</sequence>
<gene>
    <name evidence="3" type="ORF">ADL17_27050</name>
</gene>
<dbReference type="Proteomes" id="UP000053246">
    <property type="component" value="Unassembled WGS sequence"/>
</dbReference>
<dbReference type="Gene3D" id="3.30.1360.120">
    <property type="entry name" value="Probable tRNA modification gtpase trme, domain 1"/>
    <property type="match status" value="1"/>
</dbReference>
<dbReference type="Pfam" id="PF01571">
    <property type="entry name" value="GCV_T"/>
    <property type="match status" value="1"/>
</dbReference>
<dbReference type="PIRSF" id="PIRSF006487">
    <property type="entry name" value="GcvT"/>
    <property type="match status" value="1"/>
</dbReference>
<keyword evidence="1" id="KW-0809">Transit peptide</keyword>
<name>A0A9X0I4E2_9ACTN</name>
<evidence type="ECO:0000256" key="1">
    <source>
        <dbReference type="ARBA" id="ARBA00022946"/>
    </source>
</evidence>
<dbReference type="GO" id="GO:0016226">
    <property type="term" value="P:iron-sulfur cluster assembly"/>
    <property type="evidence" value="ECO:0007669"/>
    <property type="project" value="TreeGrafter"/>
</dbReference>
<dbReference type="RefSeq" id="WP_013736131.1">
    <property type="nucleotide sequence ID" value="NZ_LMWI01000002.1"/>
</dbReference>
<proteinExistence type="predicted"/>
<dbReference type="InterPro" id="IPR006222">
    <property type="entry name" value="GCVT_N"/>
</dbReference>
<keyword evidence="4" id="KW-1185">Reference proteome</keyword>
<evidence type="ECO:0000259" key="2">
    <source>
        <dbReference type="Pfam" id="PF01571"/>
    </source>
</evidence>
<evidence type="ECO:0000313" key="4">
    <source>
        <dbReference type="Proteomes" id="UP000053246"/>
    </source>
</evidence>
<dbReference type="OMA" id="DHRTIPH"/>
<dbReference type="InterPro" id="IPR027266">
    <property type="entry name" value="TrmE/GcvT-like"/>
</dbReference>
<feature type="domain" description="GCVT N-terminal" evidence="2">
    <location>
        <begin position="42"/>
        <end position="165"/>
    </location>
</feature>
<organism evidence="3 4">
    <name type="scientific">Micromonospora maris</name>
    <dbReference type="NCBI Taxonomy" id="1003110"/>
    <lineage>
        <taxon>Bacteria</taxon>
        <taxon>Bacillati</taxon>
        <taxon>Actinomycetota</taxon>
        <taxon>Actinomycetes</taxon>
        <taxon>Micromonosporales</taxon>
        <taxon>Micromonosporaceae</taxon>
        <taxon>Micromonospora</taxon>
    </lineage>
</organism>
<dbReference type="SUPFAM" id="SSF103025">
    <property type="entry name" value="Folate-binding domain"/>
    <property type="match status" value="1"/>
</dbReference>
<dbReference type="PANTHER" id="PTHR22602:SF0">
    <property type="entry name" value="TRANSFERASE CAF17, MITOCHONDRIAL-RELATED"/>
    <property type="match status" value="1"/>
</dbReference>
<dbReference type="InterPro" id="IPR017703">
    <property type="entry name" value="YgfZ/GCV_T_CS"/>
</dbReference>
<dbReference type="AlphaFoldDB" id="A0A9X0I4E2"/>
<comment type="caution">
    <text evidence="3">The sequence shown here is derived from an EMBL/GenBank/DDBJ whole genome shotgun (WGS) entry which is preliminary data.</text>
</comment>
<dbReference type="PANTHER" id="PTHR22602">
    <property type="entry name" value="TRANSFERASE CAF17, MITOCHONDRIAL-RELATED"/>
    <property type="match status" value="1"/>
</dbReference>
<protein>
    <submittedName>
        <fullName evidence="3">Glycine cleavage system protein T</fullName>
    </submittedName>
</protein>
<dbReference type="NCBIfam" id="TIGR03317">
    <property type="entry name" value="ygfZ_signature"/>
    <property type="match status" value="1"/>
</dbReference>
<accession>A0A9X0I4E2</accession>